<dbReference type="SUPFAM" id="SSF52374">
    <property type="entry name" value="Nucleotidylyl transferase"/>
    <property type="match status" value="1"/>
</dbReference>
<feature type="domain" description="Glutamyl/glutaminyl-tRNA synthetase class Ib catalytic" evidence="8">
    <location>
        <begin position="10"/>
        <end position="267"/>
    </location>
</feature>
<proteinExistence type="inferred from homology"/>
<evidence type="ECO:0000256" key="5">
    <source>
        <dbReference type="ARBA" id="ARBA00022840"/>
    </source>
</evidence>
<dbReference type="InterPro" id="IPR020058">
    <property type="entry name" value="Glu/Gln-tRNA-synth_Ib_cat-dom"/>
</dbReference>
<dbReference type="Proteomes" id="UP000318307">
    <property type="component" value="Unassembled WGS sequence"/>
</dbReference>
<protein>
    <submittedName>
        <fullName evidence="9">Glutamyl-tRNA synthetase</fullName>
    </submittedName>
</protein>
<reference evidence="9 10" key="1">
    <citation type="submission" date="2019-07" db="EMBL/GenBank/DDBJ databases">
        <title>Genome sequencing of 100 strains of the haloalkaliphilic chemolithoautotrophic sulfur-oxidizing bacterium Thioalkalivibrio.</title>
        <authorList>
            <person name="Muyzer G."/>
        </authorList>
    </citation>
    <scope>NUCLEOTIDE SEQUENCE [LARGE SCALE GENOMIC DNA]</scope>
    <source>
        <strain evidence="9 10">ASO4-4</strain>
    </source>
</reference>
<evidence type="ECO:0000313" key="10">
    <source>
        <dbReference type="Proteomes" id="UP000318307"/>
    </source>
</evidence>
<dbReference type="InterPro" id="IPR014729">
    <property type="entry name" value="Rossmann-like_a/b/a_fold"/>
</dbReference>
<accession>A0A562RNU1</accession>
<keyword evidence="3 7" id="KW-0547">Nucleotide-binding</keyword>
<dbReference type="RefSeq" id="WP_144685269.1">
    <property type="nucleotide sequence ID" value="NZ_VLLC01000016.1"/>
</dbReference>
<dbReference type="Gene3D" id="3.40.50.620">
    <property type="entry name" value="HUPs"/>
    <property type="match status" value="1"/>
</dbReference>
<name>A0A562RNU1_9BACT</name>
<keyword evidence="7" id="KW-0648">Protein biosynthesis</keyword>
<keyword evidence="1 7" id="KW-0436">Ligase</keyword>
<dbReference type="GO" id="GO:0005829">
    <property type="term" value="C:cytosol"/>
    <property type="evidence" value="ECO:0007669"/>
    <property type="project" value="TreeGrafter"/>
</dbReference>
<evidence type="ECO:0000256" key="4">
    <source>
        <dbReference type="ARBA" id="ARBA00022833"/>
    </source>
</evidence>
<sequence length="310" mass="34745">MNHAFVPFSRMAPTPSGFLHLGNALNFILTRLFVYRQKGRLHLRIDDMDGIRTRKEVIEDIFSSLDWLGLGWDTGPSGPEDFYARFSLMDRMDTYRKALNTLLENKKAYACGCSRKSLAAKGIRGAYPGFCRKKALCFEPMKTSIRLRVPEDTKINMGLRTQGLAEDFGDFVIWRKENLTAYHLASLLEDDAMGINLVVRGADLLPSTAAQIFLARTLGLQNFPAVFFIHHGLVAGKKGEKLSKSRGSHALCDMRESGLSPSAVFSFAADFLHLGRKDTIPDIETLQRIFNDCPEKHPLIKGQGFLELSI</sequence>
<evidence type="ECO:0000256" key="6">
    <source>
        <dbReference type="ARBA" id="ARBA00023146"/>
    </source>
</evidence>
<keyword evidence="5 7" id="KW-0067">ATP-binding</keyword>
<dbReference type="OrthoDB" id="9807503at2"/>
<evidence type="ECO:0000259" key="8">
    <source>
        <dbReference type="Pfam" id="PF00749"/>
    </source>
</evidence>
<dbReference type="GO" id="GO:0004818">
    <property type="term" value="F:glutamate-tRNA ligase activity"/>
    <property type="evidence" value="ECO:0007669"/>
    <property type="project" value="TreeGrafter"/>
</dbReference>
<keyword evidence="6 7" id="KW-0030">Aminoacyl-tRNA synthetase</keyword>
<keyword evidence="10" id="KW-1185">Reference proteome</keyword>
<comment type="similarity">
    <text evidence="7">Belongs to the class-I aminoacyl-tRNA synthetase family.</text>
</comment>
<dbReference type="Pfam" id="PF00749">
    <property type="entry name" value="tRNA-synt_1c"/>
    <property type="match status" value="1"/>
</dbReference>
<dbReference type="PRINTS" id="PR00987">
    <property type="entry name" value="TRNASYNTHGLU"/>
</dbReference>
<dbReference type="InterPro" id="IPR000924">
    <property type="entry name" value="Glu/Gln-tRNA-synth"/>
</dbReference>
<keyword evidence="2" id="KW-0479">Metal-binding</keyword>
<organism evidence="9 10">
    <name type="scientific">Desulfobotulus alkaliphilus</name>
    <dbReference type="NCBI Taxonomy" id="622671"/>
    <lineage>
        <taxon>Bacteria</taxon>
        <taxon>Pseudomonadati</taxon>
        <taxon>Thermodesulfobacteriota</taxon>
        <taxon>Desulfobacteria</taxon>
        <taxon>Desulfobacterales</taxon>
        <taxon>Desulfobacteraceae</taxon>
        <taxon>Desulfobotulus</taxon>
    </lineage>
</organism>
<dbReference type="InterPro" id="IPR001412">
    <property type="entry name" value="aa-tRNA-synth_I_CS"/>
</dbReference>
<evidence type="ECO:0000313" key="9">
    <source>
        <dbReference type="EMBL" id="TWI70722.1"/>
    </source>
</evidence>
<keyword evidence="4" id="KW-0862">Zinc</keyword>
<dbReference type="PROSITE" id="PS00178">
    <property type="entry name" value="AA_TRNA_LIGASE_I"/>
    <property type="match status" value="1"/>
</dbReference>
<evidence type="ECO:0000256" key="7">
    <source>
        <dbReference type="RuleBase" id="RU363037"/>
    </source>
</evidence>
<dbReference type="PANTHER" id="PTHR43311">
    <property type="entry name" value="GLUTAMATE--TRNA LIGASE"/>
    <property type="match status" value="1"/>
</dbReference>
<dbReference type="InterPro" id="IPR049940">
    <property type="entry name" value="GluQ/Sye"/>
</dbReference>
<dbReference type="EMBL" id="VLLC01000016">
    <property type="protein sequence ID" value="TWI70722.1"/>
    <property type="molecule type" value="Genomic_DNA"/>
</dbReference>
<comment type="caution">
    <text evidence="9">The sequence shown here is derived from an EMBL/GenBank/DDBJ whole genome shotgun (WGS) entry which is preliminary data.</text>
</comment>
<gene>
    <name evidence="9" type="ORF">LZ24_02142</name>
</gene>
<dbReference type="AlphaFoldDB" id="A0A562RNU1"/>
<evidence type="ECO:0000256" key="2">
    <source>
        <dbReference type="ARBA" id="ARBA00022723"/>
    </source>
</evidence>
<dbReference type="GO" id="GO:0006424">
    <property type="term" value="P:glutamyl-tRNA aminoacylation"/>
    <property type="evidence" value="ECO:0007669"/>
    <property type="project" value="TreeGrafter"/>
</dbReference>
<evidence type="ECO:0000256" key="3">
    <source>
        <dbReference type="ARBA" id="ARBA00022741"/>
    </source>
</evidence>
<dbReference type="GO" id="GO:0005524">
    <property type="term" value="F:ATP binding"/>
    <property type="evidence" value="ECO:0007669"/>
    <property type="project" value="UniProtKB-KW"/>
</dbReference>
<evidence type="ECO:0000256" key="1">
    <source>
        <dbReference type="ARBA" id="ARBA00022598"/>
    </source>
</evidence>
<dbReference type="PANTHER" id="PTHR43311:SF1">
    <property type="entry name" value="GLUTAMYL-Q TRNA(ASP) SYNTHETASE"/>
    <property type="match status" value="1"/>
</dbReference>